<gene>
    <name evidence="1" type="ORF">PSH97_14855</name>
</gene>
<dbReference type="Proteomes" id="UP001239418">
    <property type="component" value="Chromosome"/>
</dbReference>
<reference evidence="1 2" key="1">
    <citation type="submission" date="2023-02" db="EMBL/GenBank/DDBJ databases">
        <title>Evolution of Hrp T3SS in non-pathogenic Pseudomonas fluorescens.</title>
        <authorList>
            <person name="Liao K."/>
            <person name="Wei H."/>
            <person name="Gu Y."/>
        </authorList>
    </citation>
    <scope>NUCLEOTIDE SEQUENCE [LARGE SCALE GENOMIC DNA]</scope>
    <source>
        <strain evidence="1 2">FP1935</strain>
    </source>
</reference>
<dbReference type="EMBL" id="CP117454">
    <property type="protein sequence ID" value="WLG82423.1"/>
    <property type="molecule type" value="Genomic_DNA"/>
</dbReference>
<proteinExistence type="predicted"/>
<accession>A0ABY9ET59</accession>
<evidence type="ECO:0000313" key="1">
    <source>
        <dbReference type="EMBL" id="WLG82423.1"/>
    </source>
</evidence>
<keyword evidence="2" id="KW-1185">Reference proteome</keyword>
<dbReference type="RefSeq" id="WP_305445546.1">
    <property type="nucleotide sequence ID" value="NZ_CP117454.1"/>
</dbReference>
<name>A0ABY9ET59_9PSED</name>
<protein>
    <submittedName>
        <fullName evidence="1">Uncharacterized protein</fullName>
    </submittedName>
</protein>
<organism evidence="1 2">
    <name type="scientific">Pseudomonas cucumis</name>
    <dbReference type="NCBI Taxonomy" id="2954082"/>
    <lineage>
        <taxon>Bacteria</taxon>
        <taxon>Pseudomonadati</taxon>
        <taxon>Pseudomonadota</taxon>
        <taxon>Gammaproteobacteria</taxon>
        <taxon>Pseudomonadales</taxon>
        <taxon>Pseudomonadaceae</taxon>
        <taxon>Pseudomonas</taxon>
    </lineage>
</organism>
<evidence type="ECO:0000313" key="2">
    <source>
        <dbReference type="Proteomes" id="UP001239418"/>
    </source>
</evidence>
<sequence length="435" mass="48469">MSDLFWPRRQQHFIRMVELSQPNSLNKDVLNLLGRILSMVNALRSLQSLGDAGKPLRESIKKTIANHLSSASGFVQDDDSSRMLAYAAEGLTSPDSNRAMGPLLAGLNEKEVVGYVGGLTTWLGKTRSLFYSAFFGTPNARLQRVSDIIDGHFQESLLRINEQLGSSLRTVPGCSYKIIDLFGIAGEANSFPKHFAYFLPEDHGVKHSSVKRTVVFANTYKSLYEHISLQQISLFGWTAEQLPALEEVDEYLIAWFRGHDLGHSIVLKETDYAALSRCDRWGSMVVQEAVADVFGYLVSQDPEVVARLGLDPAKAARVYMLELLRYLRRGPALFPDAGAAYIQLRLLEECAVVVKEGARMRVDLHRFHAGMVYVAQVLLNNVLNADADTFKQFISRYSPHLLENSGEDLLYGMDICDMALGYHQALTEGNDSGVQ</sequence>